<dbReference type="Proteomes" id="UP000008810">
    <property type="component" value="Chromosome 2"/>
</dbReference>
<feature type="compositionally biased region" description="Polar residues" evidence="1">
    <location>
        <begin position="129"/>
        <end position="140"/>
    </location>
</feature>
<evidence type="ECO:0000313" key="2">
    <source>
        <dbReference type="EMBL" id="KQK04664.2"/>
    </source>
</evidence>
<feature type="compositionally biased region" description="Low complexity" evidence="1">
    <location>
        <begin position="34"/>
        <end position="49"/>
    </location>
</feature>
<accession>A0A0Q3FZ56</accession>
<evidence type="ECO:0000313" key="4">
    <source>
        <dbReference type="Proteomes" id="UP000008810"/>
    </source>
</evidence>
<dbReference type="InParanoid" id="A0A0Q3FZ56"/>
<keyword evidence="4" id="KW-1185">Reference proteome</keyword>
<feature type="compositionally biased region" description="Basic and acidic residues" evidence="1">
    <location>
        <begin position="114"/>
        <end position="126"/>
    </location>
</feature>
<feature type="region of interest" description="Disordered" evidence="1">
    <location>
        <begin position="114"/>
        <end position="140"/>
    </location>
</feature>
<reference evidence="2 3" key="1">
    <citation type="journal article" date="2010" name="Nature">
        <title>Genome sequencing and analysis of the model grass Brachypodium distachyon.</title>
        <authorList>
            <consortium name="International Brachypodium Initiative"/>
        </authorList>
    </citation>
    <scope>NUCLEOTIDE SEQUENCE [LARGE SCALE GENOMIC DNA]</scope>
    <source>
        <strain evidence="2 3">Bd21</strain>
    </source>
</reference>
<organism evidence="2">
    <name type="scientific">Brachypodium distachyon</name>
    <name type="common">Purple false brome</name>
    <name type="synonym">Trachynia distachya</name>
    <dbReference type="NCBI Taxonomy" id="15368"/>
    <lineage>
        <taxon>Eukaryota</taxon>
        <taxon>Viridiplantae</taxon>
        <taxon>Streptophyta</taxon>
        <taxon>Embryophyta</taxon>
        <taxon>Tracheophyta</taxon>
        <taxon>Spermatophyta</taxon>
        <taxon>Magnoliopsida</taxon>
        <taxon>Liliopsida</taxon>
        <taxon>Poales</taxon>
        <taxon>Poaceae</taxon>
        <taxon>BOP clade</taxon>
        <taxon>Pooideae</taxon>
        <taxon>Stipodae</taxon>
        <taxon>Brachypodieae</taxon>
        <taxon>Brachypodium</taxon>
    </lineage>
</organism>
<protein>
    <submittedName>
        <fullName evidence="2 3">Uncharacterized protein</fullName>
    </submittedName>
</protein>
<name>A0A0Q3FZ56_BRADI</name>
<evidence type="ECO:0000256" key="1">
    <source>
        <dbReference type="SAM" id="MobiDB-lite"/>
    </source>
</evidence>
<gene>
    <name evidence="2" type="ORF">BRADI_2g14986v3</name>
</gene>
<reference evidence="2" key="2">
    <citation type="submission" date="2017-06" db="EMBL/GenBank/DDBJ databases">
        <title>WGS assembly of Brachypodium distachyon.</title>
        <authorList>
            <consortium name="The International Brachypodium Initiative"/>
            <person name="Lucas S."/>
            <person name="Harmon-Smith M."/>
            <person name="Lail K."/>
            <person name="Tice H."/>
            <person name="Grimwood J."/>
            <person name="Bruce D."/>
            <person name="Barry K."/>
            <person name="Shu S."/>
            <person name="Lindquist E."/>
            <person name="Wang M."/>
            <person name="Pitluck S."/>
            <person name="Vogel J.P."/>
            <person name="Garvin D.F."/>
            <person name="Mockler T.C."/>
            <person name="Schmutz J."/>
            <person name="Rokhsar D."/>
            <person name="Bevan M.W."/>
        </authorList>
    </citation>
    <scope>NUCLEOTIDE SEQUENCE</scope>
    <source>
        <strain evidence="2">Bd21</strain>
    </source>
</reference>
<dbReference type="AlphaFoldDB" id="A0A0Q3FZ56"/>
<feature type="region of interest" description="Disordered" evidence="1">
    <location>
        <begin position="1"/>
        <end position="81"/>
    </location>
</feature>
<proteinExistence type="predicted"/>
<dbReference type="Gramene" id="KQK04664">
    <property type="protein sequence ID" value="KQK04664"/>
    <property type="gene ID" value="BRADI_2g14986v3"/>
</dbReference>
<feature type="compositionally biased region" description="Basic and acidic residues" evidence="1">
    <location>
        <begin position="17"/>
        <end position="33"/>
    </location>
</feature>
<sequence length="140" mass="15578">MAARGPEGEELAAADVSEGRRTQEAAAEGDERLAATLLSAGSSRSSRATHPARSSRSGGPALVRRCSRSKGRTLEKMQRRRSCCSVTVVARRRSRRAEGGRRRWIVQREMEVVRKRERRVPDDRGQKNVPEQKSPTLPSQ</sequence>
<reference evidence="3" key="3">
    <citation type="submission" date="2018-08" db="UniProtKB">
        <authorList>
            <consortium name="EnsemblPlants"/>
        </authorList>
    </citation>
    <scope>IDENTIFICATION</scope>
    <source>
        <strain evidence="3">cv. Bd21</strain>
    </source>
</reference>
<dbReference type="EnsemblPlants" id="KQK04664">
    <property type="protein sequence ID" value="KQK04664"/>
    <property type="gene ID" value="BRADI_2g14986v3"/>
</dbReference>
<dbReference type="EMBL" id="CM000881">
    <property type="protein sequence ID" value="KQK04664.2"/>
    <property type="molecule type" value="Genomic_DNA"/>
</dbReference>
<evidence type="ECO:0000313" key="3">
    <source>
        <dbReference type="EnsemblPlants" id="KQK04664"/>
    </source>
</evidence>